<evidence type="ECO:0000313" key="3">
    <source>
        <dbReference type="Proteomes" id="UP000199226"/>
    </source>
</evidence>
<keyword evidence="3" id="KW-1185">Reference proteome</keyword>
<dbReference type="Pfam" id="PF07992">
    <property type="entry name" value="Pyr_redox_2"/>
    <property type="match status" value="1"/>
</dbReference>
<dbReference type="SUPFAM" id="SSF51905">
    <property type="entry name" value="FAD/NAD(P)-binding domain"/>
    <property type="match status" value="2"/>
</dbReference>
<dbReference type="InterPro" id="IPR023753">
    <property type="entry name" value="FAD/NAD-binding_dom"/>
</dbReference>
<proteinExistence type="predicted"/>
<dbReference type="RefSeq" id="WP_090706736.1">
    <property type="nucleotide sequence ID" value="NZ_FNHH01000034.1"/>
</dbReference>
<protein>
    <submittedName>
        <fullName evidence="2">Sulfide:quinone oxidoreductase</fullName>
    </submittedName>
</protein>
<evidence type="ECO:0000313" key="2">
    <source>
        <dbReference type="EMBL" id="SDN01862.1"/>
    </source>
</evidence>
<accession>A0A1G9XYG2</accession>
<dbReference type="STRING" id="990371.SAMN05421813_1343"/>
<dbReference type="InterPro" id="IPR036188">
    <property type="entry name" value="FAD/NAD-bd_sf"/>
</dbReference>
<dbReference type="EMBL" id="FNHH01000034">
    <property type="protein sequence ID" value="SDN01862.1"/>
    <property type="molecule type" value="Genomic_DNA"/>
</dbReference>
<sequence length="490" mass="54207">MSKVVILGAGIAGHTAASHLRRKLSGEHEILVVSPNRNYQWVPSNIWVGIGRMNVSDVSFPLEPVYKKHGIGYKQARVVSFHPEGSSTENKPFVRVEYIYGESAGIQEDISYDYLINATGPKLAFDLTEGLNPGTNKAFSVCTYDHAIHASAALHQLISSVRSSGKRAKILIGTGHARATCQGAAFEYILNVEKELVKFNVRDKVDVTWISNEFQLGDFGMDGMLLTYGNTTLESSDMVEMVFADRGIKWILGAGVYKVEDGKVLYENLDGDYKTEEFDFAMLIPSFSGHGFKAYDKVNNDITDKLFKGFMIVDADYSAKPYEEWSVQDWPETYQNPSYKNIFAPGIAFAPPHAISRPRKSKNGTDIFPSPPRTGMPSGITAKIVSDNIIDTIKSGSPSHAVSLNHKGSMGNMGAACIASAGYGLLEGNGISMTTFPIVPDYNKYKHTHGRDLKKTFGDMGLAGHWLKLLLHYAFLYKAKMKPFWWLIPE</sequence>
<dbReference type="OrthoDB" id="9781621at2"/>
<dbReference type="Proteomes" id="UP000199226">
    <property type="component" value="Unassembled WGS sequence"/>
</dbReference>
<dbReference type="GO" id="GO:0016491">
    <property type="term" value="F:oxidoreductase activity"/>
    <property type="evidence" value="ECO:0007669"/>
    <property type="project" value="InterPro"/>
</dbReference>
<dbReference type="PANTHER" id="PTHR43755">
    <property type="match status" value="1"/>
</dbReference>
<evidence type="ECO:0000259" key="1">
    <source>
        <dbReference type="Pfam" id="PF07992"/>
    </source>
</evidence>
<feature type="domain" description="FAD/NAD(P)-binding" evidence="1">
    <location>
        <begin position="3"/>
        <end position="150"/>
    </location>
</feature>
<name>A0A1G9XYG2_9SPHI</name>
<gene>
    <name evidence="2" type="ORF">SAMN05421813_1343</name>
</gene>
<organism evidence="2 3">
    <name type="scientific">Daejeonella rubra</name>
    <dbReference type="NCBI Taxonomy" id="990371"/>
    <lineage>
        <taxon>Bacteria</taxon>
        <taxon>Pseudomonadati</taxon>
        <taxon>Bacteroidota</taxon>
        <taxon>Sphingobacteriia</taxon>
        <taxon>Sphingobacteriales</taxon>
        <taxon>Sphingobacteriaceae</taxon>
        <taxon>Daejeonella</taxon>
    </lineage>
</organism>
<reference evidence="3" key="1">
    <citation type="submission" date="2016-10" db="EMBL/GenBank/DDBJ databases">
        <authorList>
            <person name="Varghese N."/>
            <person name="Submissions S."/>
        </authorList>
    </citation>
    <scope>NUCLEOTIDE SEQUENCE [LARGE SCALE GENOMIC DNA]</scope>
    <source>
        <strain evidence="3">DSM 24536</strain>
    </source>
</reference>
<dbReference type="InterPro" id="IPR052541">
    <property type="entry name" value="SQRD"/>
</dbReference>
<dbReference type="Gene3D" id="3.50.50.100">
    <property type="match status" value="1"/>
</dbReference>
<dbReference type="AlphaFoldDB" id="A0A1G9XYG2"/>
<dbReference type="PANTHER" id="PTHR43755:SF1">
    <property type="entry name" value="FAD-DEPENDENT PYRIDINE NUCLEOTIDE-DISULPHIDE OXIDOREDUCTASE"/>
    <property type="match status" value="1"/>
</dbReference>